<keyword evidence="3" id="KW-1185">Reference proteome</keyword>
<proteinExistence type="predicted"/>
<dbReference type="AlphaFoldDB" id="A0A8T0TA11"/>
<organism evidence="2 3">
    <name type="scientific">Panicum virgatum</name>
    <name type="common">Blackwell switchgrass</name>
    <dbReference type="NCBI Taxonomy" id="38727"/>
    <lineage>
        <taxon>Eukaryota</taxon>
        <taxon>Viridiplantae</taxon>
        <taxon>Streptophyta</taxon>
        <taxon>Embryophyta</taxon>
        <taxon>Tracheophyta</taxon>
        <taxon>Spermatophyta</taxon>
        <taxon>Magnoliopsida</taxon>
        <taxon>Liliopsida</taxon>
        <taxon>Poales</taxon>
        <taxon>Poaceae</taxon>
        <taxon>PACMAD clade</taxon>
        <taxon>Panicoideae</taxon>
        <taxon>Panicodae</taxon>
        <taxon>Paniceae</taxon>
        <taxon>Panicinae</taxon>
        <taxon>Panicum</taxon>
        <taxon>Panicum sect. Hiantes</taxon>
    </lineage>
</organism>
<reference evidence="2" key="1">
    <citation type="submission" date="2020-05" db="EMBL/GenBank/DDBJ databases">
        <title>WGS assembly of Panicum virgatum.</title>
        <authorList>
            <person name="Lovell J.T."/>
            <person name="Jenkins J."/>
            <person name="Shu S."/>
            <person name="Juenger T.E."/>
            <person name="Schmutz J."/>
        </authorList>
    </citation>
    <scope>NUCLEOTIDE SEQUENCE</scope>
    <source>
        <strain evidence="2">AP13</strain>
    </source>
</reference>
<accession>A0A8T0TA11</accession>
<feature type="region of interest" description="Disordered" evidence="1">
    <location>
        <begin position="172"/>
        <end position="192"/>
    </location>
</feature>
<name>A0A8T0TA11_PANVG</name>
<evidence type="ECO:0000313" key="3">
    <source>
        <dbReference type="Proteomes" id="UP000823388"/>
    </source>
</evidence>
<gene>
    <name evidence="2" type="ORF">PVAP13_4NG240868</name>
</gene>
<evidence type="ECO:0000313" key="2">
    <source>
        <dbReference type="EMBL" id="KAG2605984.1"/>
    </source>
</evidence>
<feature type="region of interest" description="Disordered" evidence="1">
    <location>
        <begin position="126"/>
        <end position="150"/>
    </location>
</feature>
<dbReference type="EMBL" id="CM029044">
    <property type="protein sequence ID" value="KAG2605984.1"/>
    <property type="molecule type" value="Genomic_DNA"/>
</dbReference>
<dbReference type="Proteomes" id="UP000823388">
    <property type="component" value="Chromosome 4N"/>
</dbReference>
<evidence type="ECO:0000256" key="1">
    <source>
        <dbReference type="SAM" id="MobiDB-lite"/>
    </source>
</evidence>
<protein>
    <submittedName>
        <fullName evidence="2">Uncharacterized protein</fullName>
    </submittedName>
</protein>
<sequence>MEELRTRSQAEVQALFKATADGLKHGMTALLGDKHAALVHGAVDYINKASLLAERLGIEASTSPVPLQVVAGNAAWSVASETLIPAQQVFDRIKAATAPTITEVEQALRRMEIQIATTAAAAPAPALQVPPAEEGSAAGLSPSDASSLSMHAATPLQAVPAAHGLQATQADDAHDFHGNDGADPLFSTPAPADVTQADDVHDNDAVDSLFSTPALAVLRALPGKPARQRRTFDMTKVRRSARLAKKPAMPAVERAQRNLWRKLGVSDDEFRPIEEILQEFIAMFSGPLPGNIVDAMTALFGLDDDDDNILSNALIEHAGEAADDLQQDSGQAYT</sequence>
<comment type="caution">
    <text evidence="2">The sequence shown here is derived from an EMBL/GenBank/DDBJ whole genome shotgun (WGS) entry which is preliminary data.</text>
</comment>